<dbReference type="Pfam" id="PF05303">
    <property type="entry name" value="GSKIP_dom"/>
    <property type="match status" value="1"/>
</dbReference>
<dbReference type="InterPro" id="IPR007967">
    <property type="entry name" value="GSKIP_dom"/>
</dbReference>
<dbReference type="Proteomes" id="UP000077315">
    <property type="component" value="Unassembled WGS sequence"/>
</dbReference>
<dbReference type="InParanoid" id="A0A162XBV7"/>
<organism evidence="3 4">
    <name type="scientific">Phycomyces blakesleeanus (strain ATCC 8743b / DSM 1359 / FGSC 10004 / NBRC 33097 / NRRL 1555)</name>
    <dbReference type="NCBI Taxonomy" id="763407"/>
    <lineage>
        <taxon>Eukaryota</taxon>
        <taxon>Fungi</taxon>
        <taxon>Fungi incertae sedis</taxon>
        <taxon>Mucoromycota</taxon>
        <taxon>Mucoromycotina</taxon>
        <taxon>Mucoromycetes</taxon>
        <taxon>Mucorales</taxon>
        <taxon>Phycomycetaceae</taxon>
        <taxon>Phycomyces</taxon>
    </lineage>
</organism>
<feature type="region of interest" description="Disordered" evidence="1">
    <location>
        <begin position="123"/>
        <end position="143"/>
    </location>
</feature>
<sequence>MRQSSLSEELSAISHEYDYGIVPKSAAVFMRDETNGIGRLDLTLLEDVMIVIEVSNQGYKVTSVLPASDDIACKKAAKQVELHVDQLYETMESLLMSLSPMFCERFQQVLFEKLEAVHNQRQEHELSNTTFEPNDFLNSHDSP</sequence>
<dbReference type="RefSeq" id="XP_018291835.1">
    <property type="nucleotide sequence ID" value="XM_018433858.1"/>
</dbReference>
<dbReference type="AlphaFoldDB" id="A0A162XBV7"/>
<evidence type="ECO:0000256" key="1">
    <source>
        <dbReference type="SAM" id="MobiDB-lite"/>
    </source>
</evidence>
<gene>
    <name evidence="3" type="ORF">PHYBLDRAFT_158796</name>
</gene>
<evidence type="ECO:0000313" key="4">
    <source>
        <dbReference type="Proteomes" id="UP000077315"/>
    </source>
</evidence>
<keyword evidence="4" id="KW-1185">Reference proteome</keyword>
<name>A0A162XBV7_PHYB8</name>
<dbReference type="OrthoDB" id="5804279at2759"/>
<dbReference type="InterPro" id="IPR023231">
    <property type="entry name" value="GSKIP_dom_sf"/>
</dbReference>
<dbReference type="SUPFAM" id="SSF103107">
    <property type="entry name" value="Hypothetical protein c14orf129, hspc210"/>
    <property type="match status" value="1"/>
</dbReference>
<protein>
    <recommendedName>
        <fullName evidence="2">GSKIP domain-containing protein</fullName>
    </recommendedName>
</protein>
<proteinExistence type="predicted"/>
<reference evidence="4" key="1">
    <citation type="submission" date="2015-06" db="EMBL/GenBank/DDBJ databases">
        <title>Expansion of signal transduction pathways in fungi by whole-genome duplication.</title>
        <authorList>
            <consortium name="DOE Joint Genome Institute"/>
            <person name="Corrochano L.M."/>
            <person name="Kuo A."/>
            <person name="Marcet-Houben M."/>
            <person name="Polaino S."/>
            <person name="Salamov A."/>
            <person name="Villalobos J.M."/>
            <person name="Alvarez M.I."/>
            <person name="Avalos J."/>
            <person name="Benito E.P."/>
            <person name="Benoit I."/>
            <person name="Burger G."/>
            <person name="Camino L.P."/>
            <person name="Canovas D."/>
            <person name="Cerda-Olmedo E."/>
            <person name="Cheng J.-F."/>
            <person name="Dominguez A."/>
            <person name="Elias M."/>
            <person name="Eslava A.P."/>
            <person name="Glaser F."/>
            <person name="Grimwood J."/>
            <person name="Gutierrez G."/>
            <person name="Heitman J."/>
            <person name="Henrissat B."/>
            <person name="Iturriaga E.A."/>
            <person name="Lang B.F."/>
            <person name="Lavin J.L."/>
            <person name="Lee S."/>
            <person name="Li W."/>
            <person name="Lindquist E."/>
            <person name="Lopez-Garcia S."/>
            <person name="Luque E.M."/>
            <person name="Marcos A.T."/>
            <person name="Martin J."/>
            <person name="McCluskey K."/>
            <person name="Medina H.R."/>
            <person name="Miralles-Duran A."/>
            <person name="Miyazaki A."/>
            <person name="Munoz-Torres E."/>
            <person name="Oguiza J.A."/>
            <person name="Ohm R."/>
            <person name="Olmedo M."/>
            <person name="Orejas M."/>
            <person name="Ortiz-Castellanos L."/>
            <person name="Pisabarro A.G."/>
            <person name="Rodriguez-Romero J."/>
            <person name="Ruiz-Herrera J."/>
            <person name="Ruiz-Vazquez R."/>
            <person name="Sanz C."/>
            <person name="Schackwitz W."/>
            <person name="Schmutz J."/>
            <person name="Shahriari M."/>
            <person name="Shelest E."/>
            <person name="Silva-Franco F."/>
            <person name="Soanes D."/>
            <person name="Syed K."/>
            <person name="Tagua V.G."/>
            <person name="Talbot N.J."/>
            <person name="Thon M."/>
            <person name="De vries R.P."/>
            <person name="Wiebenga A."/>
            <person name="Yadav J.S."/>
            <person name="Braun E.L."/>
            <person name="Baker S."/>
            <person name="Garre V."/>
            <person name="Horwitz B."/>
            <person name="Torres-Martinez S."/>
            <person name="Idnurm A."/>
            <person name="Herrera-Estrella A."/>
            <person name="Gabaldon T."/>
            <person name="Grigoriev I.V."/>
        </authorList>
    </citation>
    <scope>NUCLEOTIDE SEQUENCE [LARGE SCALE GENOMIC DNA]</scope>
    <source>
        <strain evidence="4">NRRL 1555(-)</strain>
    </source>
</reference>
<dbReference type="EMBL" id="KV440980">
    <property type="protein sequence ID" value="OAD73795.1"/>
    <property type="molecule type" value="Genomic_DNA"/>
</dbReference>
<dbReference type="VEuPathDB" id="FungiDB:PHYBLDRAFT_158796"/>
<accession>A0A162XBV7</accession>
<evidence type="ECO:0000259" key="2">
    <source>
        <dbReference type="Pfam" id="PF05303"/>
    </source>
</evidence>
<evidence type="ECO:0000313" key="3">
    <source>
        <dbReference type="EMBL" id="OAD73795.1"/>
    </source>
</evidence>
<feature type="domain" description="GSKIP" evidence="2">
    <location>
        <begin position="9"/>
        <end position="116"/>
    </location>
</feature>
<dbReference type="GeneID" id="28994764"/>
<feature type="compositionally biased region" description="Polar residues" evidence="1">
    <location>
        <begin position="127"/>
        <end position="143"/>
    </location>
</feature>
<dbReference type="Gene3D" id="3.30.2280.10">
    <property type="entry name" value="Hypothetical protein (hspc210)"/>
    <property type="match status" value="1"/>
</dbReference>